<feature type="transmembrane region" description="Helical" evidence="1">
    <location>
        <begin position="74"/>
        <end position="95"/>
    </location>
</feature>
<feature type="transmembrane region" description="Helical" evidence="1">
    <location>
        <begin position="311"/>
        <end position="329"/>
    </location>
</feature>
<feature type="transmembrane region" description="Helical" evidence="1">
    <location>
        <begin position="115"/>
        <end position="148"/>
    </location>
</feature>
<keyword evidence="3" id="KW-1185">Reference proteome</keyword>
<sequence>MLSEPTASPEPASRTRGRLLALLLLVASPVCAEYLQAYDPASTGDAAALLTGLLVLAPLYGAPALLVREIAVRAGLHWTGILALAGAFGVLQAGVVDQSLFATSYLGYDSWDDQLMPTFVAPLGLGAASALNFLVGHAVWSFAAPIALVEGMERTRRPWLRVPGLATAAVLYVLAAVLVWSDVRDSGSDQASAGQLAGALVVAGLLVVVAWTFGRRSLPVPTDARVPRPSVVLGVVLVAAVGYSLVPPTWAGVAVGVGILTLTGVVVTHWSRSAHWDARRVAAVAGSAVVARALVGFASVSEMTPRPPGGFVQNTVLLALSLALVAAATRGRRGARQ</sequence>
<evidence type="ECO:0000313" key="3">
    <source>
        <dbReference type="Proteomes" id="UP001239626"/>
    </source>
</evidence>
<evidence type="ECO:0008006" key="4">
    <source>
        <dbReference type="Google" id="ProtNLM"/>
    </source>
</evidence>
<evidence type="ECO:0000313" key="2">
    <source>
        <dbReference type="EMBL" id="MDQ0373453.1"/>
    </source>
</evidence>
<protein>
    <recommendedName>
        <fullName evidence="4">Integral membrane protein</fullName>
    </recommendedName>
</protein>
<name>A0ABU0EDW0_9CELL</name>
<proteinExistence type="predicted"/>
<feature type="transmembrane region" description="Helical" evidence="1">
    <location>
        <begin position="250"/>
        <end position="269"/>
    </location>
</feature>
<organism evidence="2 3">
    <name type="scientific">Cellulomonas humilata</name>
    <dbReference type="NCBI Taxonomy" id="144055"/>
    <lineage>
        <taxon>Bacteria</taxon>
        <taxon>Bacillati</taxon>
        <taxon>Actinomycetota</taxon>
        <taxon>Actinomycetes</taxon>
        <taxon>Micrococcales</taxon>
        <taxon>Cellulomonadaceae</taxon>
        <taxon>Cellulomonas</taxon>
    </lineage>
</organism>
<feature type="transmembrane region" description="Helical" evidence="1">
    <location>
        <begin position="48"/>
        <end position="67"/>
    </location>
</feature>
<dbReference type="Proteomes" id="UP001239626">
    <property type="component" value="Unassembled WGS sequence"/>
</dbReference>
<accession>A0ABU0EDW0</accession>
<evidence type="ECO:0000256" key="1">
    <source>
        <dbReference type="SAM" id="Phobius"/>
    </source>
</evidence>
<feature type="transmembrane region" description="Helical" evidence="1">
    <location>
        <begin position="160"/>
        <end position="181"/>
    </location>
</feature>
<keyword evidence="1" id="KW-0812">Transmembrane</keyword>
<keyword evidence="1" id="KW-0472">Membrane</keyword>
<dbReference type="EMBL" id="JAUSVB010000002">
    <property type="protein sequence ID" value="MDQ0373453.1"/>
    <property type="molecule type" value="Genomic_DNA"/>
</dbReference>
<feature type="transmembrane region" description="Helical" evidence="1">
    <location>
        <begin position="226"/>
        <end position="244"/>
    </location>
</feature>
<gene>
    <name evidence="2" type="ORF">J2X26_001764</name>
</gene>
<dbReference type="RefSeq" id="WP_307491504.1">
    <property type="nucleotide sequence ID" value="NZ_JAUSVB010000002.1"/>
</dbReference>
<comment type="caution">
    <text evidence="2">The sequence shown here is derived from an EMBL/GenBank/DDBJ whole genome shotgun (WGS) entry which is preliminary data.</text>
</comment>
<reference evidence="2 3" key="1">
    <citation type="submission" date="2023-07" db="EMBL/GenBank/DDBJ databases">
        <title>Sorghum-associated microbial communities from plants grown in Nebraska, USA.</title>
        <authorList>
            <person name="Schachtman D."/>
        </authorList>
    </citation>
    <scope>NUCLEOTIDE SEQUENCE [LARGE SCALE GENOMIC DNA]</scope>
    <source>
        <strain evidence="2 3">BE332</strain>
    </source>
</reference>
<keyword evidence="1" id="KW-1133">Transmembrane helix</keyword>
<feature type="transmembrane region" description="Helical" evidence="1">
    <location>
        <begin position="281"/>
        <end position="299"/>
    </location>
</feature>
<feature type="transmembrane region" description="Helical" evidence="1">
    <location>
        <begin position="193"/>
        <end position="214"/>
    </location>
</feature>